<keyword evidence="2 7" id="KW-0813">Transport</keyword>
<keyword evidence="6 7" id="KW-0472">Membrane</keyword>
<dbReference type="Proteomes" id="UP000616114">
    <property type="component" value="Unassembled WGS sequence"/>
</dbReference>
<evidence type="ECO:0000256" key="6">
    <source>
        <dbReference type="ARBA" id="ARBA00023136"/>
    </source>
</evidence>
<keyword evidence="10" id="KW-1185">Reference proteome</keyword>
<evidence type="ECO:0000256" key="4">
    <source>
        <dbReference type="ARBA" id="ARBA00022692"/>
    </source>
</evidence>
<keyword evidence="3" id="KW-1003">Cell membrane</keyword>
<dbReference type="CDD" id="cd06261">
    <property type="entry name" value="TM_PBP2"/>
    <property type="match status" value="1"/>
</dbReference>
<keyword evidence="4 7" id="KW-0812">Transmembrane</keyword>
<feature type="transmembrane region" description="Helical" evidence="7">
    <location>
        <begin position="146"/>
        <end position="169"/>
    </location>
</feature>
<evidence type="ECO:0000256" key="1">
    <source>
        <dbReference type="ARBA" id="ARBA00004651"/>
    </source>
</evidence>
<feature type="domain" description="ABC transmembrane type-1" evidence="8">
    <location>
        <begin position="98"/>
        <end position="304"/>
    </location>
</feature>
<dbReference type="GO" id="GO:0005886">
    <property type="term" value="C:plasma membrane"/>
    <property type="evidence" value="ECO:0007669"/>
    <property type="project" value="UniProtKB-SubCell"/>
</dbReference>
<feature type="transmembrane region" description="Helical" evidence="7">
    <location>
        <begin position="241"/>
        <end position="265"/>
    </location>
</feature>
<evidence type="ECO:0000313" key="10">
    <source>
        <dbReference type="Proteomes" id="UP000616114"/>
    </source>
</evidence>
<dbReference type="RefSeq" id="WP_188550457.1">
    <property type="nucleotide sequence ID" value="NZ_BMFY01000006.1"/>
</dbReference>
<organism evidence="9 10">
    <name type="scientific">Sediminivirga luteola</name>
    <dbReference type="NCBI Taxonomy" id="1774748"/>
    <lineage>
        <taxon>Bacteria</taxon>
        <taxon>Bacillati</taxon>
        <taxon>Actinomycetota</taxon>
        <taxon>Actinomycetes</taxon>
        <taxon>Micrococcales</taxon>
        <taxon>Brevibacteriaceae</taxon>
        <taxon>Sediminivirga</taxon>
    </lineage>
</organism>
<evidence type="ECO:0000256" key="7">
    <source>
        <dbReference type="RuleBase" id="RU363032"/>
    </source>
</evidence>
<dbReference type="InterPro" id="IPR000515">
    <property type="entry name" value="MetI-like"/>
</dbReference>
<feature type="transmembrane region" description="Helical" evidence="7">
    <location>
        <begin position="12"/>
        <end position="30"/>
    </location>
</feature>
<evidence type="ECO:0000256" key="2">
    <source>
        <dbReference type="ARBA" id="ARBA00022448"/>
    </source>
</evidence>
<dbReference type="Gene3D" id="1.10.3720.10">
    <property type="entry name" value="MetI-like"/>
    <property type="match status" value="1"/>
</dbReference>
<dbReference type="PANTHER" id="PTHR43163:SF6">
    <property type="entry name" value="DIPEPTIDE TRANSPORT SYSTEM PERMEASE PROTEIN DPPB-RELATED"/>
    <property type="match status" value="1"/>
</dbReference>
<dbReference type="AlphaFoldDB" id="A0A8J2TY24"/>
<proteinExistence type="inferred from homology"/>
<evidence type="ECO:0000256" key="5">
    <source>
        <dbReference type="ARBA" id="ARBA00022989"/>
    </source>
</evidence>
<dbReference type="EMBL" id="BMFY01000006">
    <property type="protein sequence ID" value="GGA14275.1"/>
    <property type="molecule type" value="Genomic_DNA"/>
</dbReference>
<evidence type="ECO:0000259" key="8">
    <source>
        <dbReference type="PROSITE" id="PS50928"/>
    </source>
</evidence>
<comment type="subcellular location">
    <subcellularLocation>
        <location evidence="1 7">Cell membrane</location>
        <topology evidence="1 7">Multi-pass membrane protein</topology>
    </subcellularLocation>
</comment>
<comment type="caution">
    <text evidence="9">The sequence shown here is derived from an EMBL/GenBank/DDBJ whole genome shotgun (WGS) entry which is preliminary data.</text>
</comment>
<dbReference type="GO" id="GO:0071916">
    <property type="term" value="F:dipeptide transmembrane transporter activity"/>
    <property type="evidence" value="ECO:0007669"/>
    <property type="project" value="TreeGrafter"/>
</dbReference>
<dbReference type="Pfam" id="PF00528">
    <property type="entry name" value="BPD_transp_1"/>
    <property type="match status" value="1"/>
</dbReference>
<evidence type="ECO:0000256" key="3">
    <source>
        <dbReference type="ARBA" id="ARBA00022475"/>
    </source>
</evidence>
<comment type="similarity">
    <text evidence="7">Belongs to the binding-protein-dependent transport system permease family.</text>
</comment>
<feature type="transmembrane region" description="Helical" evidence="7">
    <location>
        <begin position="285"/>
        <end position="304"/>
    </location>
</feature>
<protein>
    <submittedName>
        <fullName evidence="9">Peptide ABC transporter permease</fullName>
    </submittedName>
</protein>
<dbReference type="PANTHER" id="PTHR43163">
    <property type="entry name" value="DIPEPTIDE TRANSPORT SYSTEM PERMEASE PROTEIN DPPB-RELATED"/>
    <property type="match status" value="1"/>
</dbReference>
<dbReference type="PROSITE" id="PS50928">
    <property type="entry name" value="ABC_TM1"/>
    <property type="match status" value="1"/>
</dbReference>
<keyword evidence="5 7" id="KW-1133">Transmembrane helix</keyword>
<feature type="transmembrane region" description="Helical" evidence="7">
    <location>
        <begin position="181"/>
        <end position="201"/>
    </location>
</feature>
<dbReference type="InterPro" id="IPR045621">
    <property type="entry name" value="BPD_transp_1_N"/>
</dbReference>
<evidence type="ECO:0000313" key="9">
    <source>
        <dbReference type="EMBL" id="GGA14275.1"/>
    </source>
</evidence>
<dbReference type="InterPro" id="IPR035906">
    <property type="entry name" value="MetI-like_sf"/>
</dbReference>
<dbReference type="Pfam" id="PF19300">
    <property type="entry name" value="BPD_transp_1_N"/>
    <property type="match status" value="1"/>
</dbReference>
<reference evidence="9" key="2">
    <citation type="submission" date="2020-09" db="EMBL/GenBank/DDBJ databases">
        <authorList>
            <person name="Sun Q."/>
            <person name="Zhou Y."/>
        </authorList>
    </citation>
    <scope>NUCLEOTIDE SEQUENCE</scope>
    <source>
        <strain evidence="9">CGMCC 1.12785</strain>
    </source>
</reference>
<sequence>MRAVLRWTLTRLLIMAVTLLGTSVVIFFAVRQMPGGYESVVLGPLASEEQRQAAAERYGLDQPVLVQYWHWVTGAVQGDFGISLVSQVPVIQELALRLPVTVTLALMALSAAVLIGVPLGVLTGLRSTSRSGGALGRTVAGLGISVPEFVLGSVALFVVSSVASCFSVGNLASLSGEPATLVRALVLPAAVLGLYCLAATARTTRDAVMNVLVEPHVTAAVARGETPGHIVRHHVLRNASVPVLTLLGTITAYLLGGAVIVETVFNIPGVGSYMVTGLGRHDYAVVQATVLLAAVAFIVINTVLDIAASLVDPRVAAAGGRR</sequence>
<name>A0A8J2TY24_9MICO</name>
<feature type="transmembrane region" description="Helical" evidence="7">
    <location>
        <begin position="104"/>
        <end position="125"/>
    </location>
</feature>
<reference evidence="9" key="1">
    <citation type="journal article" date="2014" name="Int. J. Syst. Evol. Microbiol.">
        <title>Complete genome sequence of Corynebacterium casei LMG S-19264T (=DSM 44701T), isolated from a smear-ripened cheese.</title>
        <authorList>
            <consortium name="US DOE Joint Genome Institute (JGI-PGF)"/>
            <person name="Walter F."/>
            <person name="Albersmeier A."/>
            <person name="Kalinowski J."/>
            <person name="Ruckert C."/>
        </authorList>
    </citation>
    <scope>NUCLEOTIDE SEQUENCE</scope>
    <source>
        <strain evidence="9">CGMCC 1.12785</strain>
    </source>
</reference>
<accession>A0A8J2TY24</accession>
<gene>
    <name evidence="9" type="ORF">GCM10011333_16520</name>
</gene>
<dbReference type="SUPFAM" id="SSF161098">
    <property type="entry name" value="MetI-like"/>
    <property type="match status" value="1"/>
</dbReference>